<dbReference type="STRING" id="101091.A0A1C7NKF8"/>
<name>A0A1C7NKF8_9FUNG</name>
<comment type="caution">
    <text evidence="2">The sequence shown here is derived from an EMBL/GenBank/DDBJ whole genome shotgun (WGS) entry which is preliminary data.</text>
</comment>
<dbReference type="InParanoid" id="A0A1C7NKF8"/>
<organism evidence="2 3">
    <name type="scientific">Choanephora cucurbitarum</name>
    <dbReference type="NCBI Taxonomy" id="101091"/>
    <lineage>
        <taxon>Eukaryota</taxon>
        <taxon>Fungi</taxon>
        <taxon>Fungi incertae sedis</taxon>
        <taxon>Mucoromycota</taxon>
        <taxon>Mucoromycotina</taxon>
        <taxon>Mucoromycetes</taxon>
        <taxon>Mucorales</taxon>
        <taxon>Mucorineae</taxon>
        <taxon>Choanephoraceae</taxon>
        <taxon>Choanephoroideae</taxon>
        <taxon>Choanephora</taxon>
    </lineage>
</organism>
<gene>
    <name evidence="2" type="ORF">A0J61_02339</name>
</gene>
<keyword evidence="1" id="KW-0175">Coiled coil</keyword>
<evidence type="ECO:0000313" key="2">
    <source>
        <dbReference type="EMBL" id="OBZ89612.1"/>
    </source>
</evidence>
<keyword evidence="3" id="KW-1185">Reference proteome</keyword>
<sequence length="119" mass="14263">MLDLKDKELEGFSYRLKTITTSQQKDIEKLNEEYRQKIAELNAECQKKGEIIESKALEMRWMATEFETSENNLKDQGIKLQNLENDNNQLRQANKQYIEENEQMLRLIHQLQSEMHHIH</sequence>
<dbReference type="AlphaFoldDB" id="A0A1C7NKF8"/>
<protein>
    <submittedName>
        <fullName evidence="2">Uncharacterized protein</fullName>
    </submittedName>
</protein>
<reference evidence="2 3" key="1">
    <citation type="submission" date="2016-03" db="EMBL/GenBank/DDBJ databases">
        <title>Choanephora cucurbitarum.</title>
        <authorList>
            <person name="Min B."/>
            <person name="Park H."/>
            <person name="Park J.-H."/>
            <person name="Shin H.-D."/>
            <person name="Choi I.-G."/>
        </authorList>
    </citation>
    <scope>NUCLEOTIDE SEQUENCE [LARGE SCALE GENOMIC DNA]</scope>
    <source>
        <strain evidence="2 3">KUS-F28377</strain>
    </source>
</reference>
<dbReference type="EMBL" id="LUGH01000086">
    <property type="protein sequence ID" value="OBZ89612.1"/>
    <property type="molecule type" value="Genomic_DNA"/>
</dbReference>
<evidence type="ECO:0000313" key="3">
    <source>
        <dbReference type="Proteomes" id="UP000093000"/>
    </source>
</evidence>
<dbReference type="OrthoDB" id="2289094at2759"/>
<accession>A0A1C7NKF8</accession>
<feature type="coiled-coil region" evidence="1">
    <location>
        <begin position="24"/>
        <end position="114"/>
    </location>
</feature>
<dbReference type="Proteomes" id="UP000093000">
    <property type="component" value="Unassembled WGS sequence"/>
</dbReference>
<evidence type="ECO:0000256" key="1">
    <source>
        <dbReference type="SAM" id="Coils"/>
    </source>
</evidence>
<proteinExistence type="predicted"/>